<evidence type="ECO:0000256" key="2">
    <source>
        <dbReference type="SAM" id="SignalP"/>
    </source>
</evidence>
<name>A0A3S0ILG3_9BACI</name>
<keyword evidence="2" id="KW-0732">Signal</keyword>
<feature type="compositionally biased region" description="Low complexity" evidence="1">
    <location>
        <begin position="52"/>
        <end position="80"/>
    </location>
</feature>
<organism evidence="3 4">
    <name type="scientific">Bacillus yapensis</name>
    <dbReference type="NCBI Taxonomy" id="2492960"/>
    <lineage>
        <taxon>Bacteria</taxon>
        <taxon>Bacillati</taxon>
        <taxon>Bacillota</taxon>
        <taxon>Bacilli</taxon>
        <taxon>Bacillales</taxon>
        <taxon>Bacillaceae</taxon>
        <taxon>Bacillus</taxon>
    </lineage>
</organism>
<feature type="compositionally biased region" description="Basic and acidic residues" evidence="1">
    <location>
        <begin position="38"/>
        <end position="51"/>
    </location>
</feature>
<evidence type="ECO:0000313" key="4">
    <source>
        <dbReference type="Proteomes" id="UP000271374"/>
    </source>
</evidence>
<dbReference type="OrthoDB" id="2943076at2"/>
<sequence>MKIFISIILSAVLLLAMSACESSSEEAAKQSQSQPETSSKKDSGSKSDESSMSKTSKNTINGSDTDHSSGSTNSSKTNSSNEKEEVFYGQWQINKVIAYGPAGTYSSDDVTKLMGKQLTFSKNSATSFGDKIEDMDESVSDPIYKKTEVAKNEFATNYRVTFEQLGIDGDTVTEVDATSTQGIGTVIFITDKNKLILFGGGTFFELAKTDEPAQNQFTSEEINQNAAVSLVEDYLSDKNELVQDENHFVLFEEMYNDYYMVRYSTLVSGHSSTNGRYAVDIENGEVTEITDAADLDELK</sequence>
<protein>
    <recommendedName>
        <fullName evidence="5">FTP domain-containing protein</fullName>
    </recommendedName>
</protein>
<dbReference type="PROSITE" id="PS51257">
    <property type="entry name" value="PROKAR_LIPOPROTEIN"/>
    <property type="match status" value="1"/>
</dbReference>
<dbReference type="RefSeq" id="WP_126410691.1">
    <property type="nucleotide sequence ID" value="NZ_RXNT01000022.1"/>
</dbReference>
<dbReference type="AlphaFoldDB" id="A0A3S0ILG3"/>
<accession>A0A3S0ILG3</accession>
<evidence type="ECO:0000256" key="1">
    <source>
        <dbReference type="SAM" id="MobiDB-lite"/>
    </source>
</evidence>
<keyword evidence="4" id="KW-1185">Reference proteome</keyword>
<dbReference type="EMBL" id="RXNT01000022">
    <property type="protein sequence ID" value="RTR26745.1"/>
    <property type="molecule type" value="Genomic_DNA"/>
</dbReference>
<evidence type="ECO:0000313" key="3">
    <source>
        <dbReference type="EMBL" id="RTR26745.1"/>
    </source>
</evidence>
<proteinExistence type="predicted"/>
<evidence type="ECO:0008006" key="5">
    <source>
        <dbReference type="Google" id="ProtNLM"/>
    </source>
</evidence>
<gene>
    <name evidence="3" type="ORF">EKG37_20790</name>
</gene>
<reference evidence="3 4" key="1">
    <citation type="submission" date="2018-12" db="EMBL/GenBank/DDBJ databases">
        <title>Bacillus yapensis draft genome sequence.</title>
        <authorList>
            <person name="Yu L."/>
            <person name="Xu X."/>
            <person name="Tang X."/>
        </authorList>
    </citation>
    <scope>NUCLEOTIDE SEQUENCE [LARGE SCALE GENOMIC DNA]</scope>
    <source>
        <strain evidence="3 4">XXST-01</strain>
    </source>
</reference>
<feature type="signal peptide" evidence="2">
    <location>
        <begin position="1"/>
        <end position="21"/>
    </location>
</feature>
<feature type="chain" id="PRO_5038743368" description="FTP domain-containing protein" evidence="2">
    <location>
        <begin position="22"/>
        <end position="299"/>
    </location>
</feature>
<dbReference type="Proteomes" id="UP000271374">
    <property type="component" value="Unassembled WGS sequence"/>
</dbReference>
<comment type="caution">
    <text evidence="3">The sequence shown here is derived from an EMBL/GenBank/DDBJ whole genome shotgun (WGS) entry which is preliminary data.</text>
</comment>
<feature type="region of interest" description="Disordered" evidence="1">
    <location>
        <begin position="23"/>
        <end position="83"/>
    </location>
</feature>